<evidence type="ECO:0000313" key="2">
    <source>
        <dbReference type="Proteomes" id="UP000474296"/>
    </source>
</evidence>
<name>A0A6M0CUV2_9FLAO</name>
<reference evidence="1 2" key="1">
    <citation type="submission" date="2020-01" db="EMBL/GenBank/DDBJ databases">
        <title>Spongiivirga citrea KCTC 32990T.</title>
        <authorList>
            <person name="Wang G."/>
        </authorList>
    </citation>
    <scope>NUCLEOTIDE SEQUENCE [LARGE SCALE GENOMIC DNA]</scope>
    <source>
        <strain evidence="1 2">KCTC 32990</strain>
    </source>
</reference>
<evidence type="ECO:0000313" key="1">
    <source>
        <dbReference type="EMBL" id="NER17560.1"/>
    </source>
</evidence>
<dbReference type="RefSeq" id="WP_164032200.1">
    <property type="nucleotide sequence ID" value="NZ_JAABOQ010000004.1"/>
</dbReference>
<sequence>MKLNTIVGILAIVIVWSCTQLKPKNENSNTQQLKFKYELKIENGTNRGTSYTDSKGTDYIIRYIPITVTNTDSVPIRIQLDFSEEYSSLKGSNNNKVLILPEVFALDGITLTTKNQILIDSMQIELRKYLEKKLSDPYQLDKILQPNENILIAVGIQYKPNQSVPSPLPNELFFQSEISNYTECNNLNNYAGTSNSQMSLWLKLNFNQGRSNENCIIIPCGQISYLKKKIII</sequence>
<dbReference type="EMBL" id="JAABOQ010000004">
    <property type="protein sequence ID" value="NER17560.1"/>
    <property type="molecule type" value="Genomic_DNA"/>
</dbReference>
<keyword evidence="2" id="KW-1185">Reference proteome</keyword>
<dbReference type="Proteomes" id="UP000474296">
    <property type="component" value="Unassembled WGS sequence"/>
</dbReference>
<protein>
    <submittedName>
        <fullName evidence="1">Uncharacterized protein</fullName>
    </submittedName>
</protein>
<gene>
    <name evidence="1" type="ORF">GWK10_10085</name>
</gene>
<organism evidence="1 2">
    <name type="scientific">Spongiivirga citrea</name>
    <dbReference type="NCBI Taxonomy" id="1481457"/>
    <lineage>
        <taxon>Bacteria</taxon>
        <taxon>Pseudomonadati</taxon>
        <taxon>Bacteroidota</taxon>
        <taxon>Flavobacteriia</taxon>
        <taxon>Flavobacteriales</taxon>
        <taxon>Flavobacteriaceae</taxon>
        <taxon>Spongiivirga</taxon>
    </lineage>
</organism>
<accession>A0A6M0CUV2</accession>
<proteinExistence type="predicted"/>
<dbReference type="AlphaFoldDB" id="A0A6M0CUV2"/>
<comment type="caution">
    <text evidence="1">The sequence shown here is derived from an EMBL/GenBank/DDBJ whole genome shotgun (WGS) entry which is preliminary data.</text>
</comment>